<dbReference type="Gene3D" id="1.10.600.10">
    <property type="entry name" value="Farnesyl Diphosphate Synthase"/>
    <property type="match status" value="1"/>
</dbReference>
<comment type="similarity">
    <text evidence="2 7">Belongs to the FPP/GGPP synthase family.</text>
</comment>
<sequence>MFIFPNGVSRISGILRTSFSGYYWLLPHPPCFLQCQSLLFHTTSQSLTDSATKEQLDPFSLVADEVSLIAQRLRSLVVAEVPKLASAAEYVFKDGVEGKMTHSKVLLLMGSAMDFHVAESPPQGGGCALAIEHCKRQHSLAEITEMIHVANHIHDGIVDDANKRGGIGSLNFVMGNKLALLAGDFLLSRAFNALASLKNTEALLLLGTAVENLVTGETMQMTATVEQHCSMEYYMQKTYYKSASLLSNSCKTMALLSGQTAGVANLAYEYGKNLGLAYQLMDDILDFTGTPCSLEKGFLSNTPHGIITAPILFALEEFPQLRAVIDQGFDNPANIDTALEYLWKSRGIERTRKLAEKHSSLAAAAMDSLPDSNNEDVRNSRQALVILTQRIIRKE</sequence>
<dbReference type="GO" id="GO:0004659">
    <property type="term" value="F:prenyltransferase activity"/>
    <property type="evidence" value="ECO:0007669"/>
    <property type="project" value="InterPro"/>
</dbReference>
<accession>A0AAV5LJA7</accession>
<reference evidence="8 9" key="1">
    <citation type="journal article" date="2021" name="Commun. Biol.">
        <title>The genome of Shorea leprosula (Dipterocarpaceae) highlights the ecological relevance of drought in aseasonal tropical rainforests.</title>
        <authorList>
            <person name="Ng K.K.S."/>
            <person name="Kobayashi M.J."/>
            <person name="Fawcett J.A."/>
            <person name="Hatakeyama M."/>
            <person name="Paape T."/>
            <person name="Ng C.H."/>
            <person name="Ang C.C."/>
            <person name="Tnah L.H."/>
            <person name="Lee C.T."/>
            <person name="Nishiyama T."/>
            <person name="Sese J."/>
            <person name="O'Brien M.J."/>
            <person name="Copetti D."/>
            <person name="Mohd Noor M.I."/>
            <person name="Ong R.C."/>
            <person name="Putra M."/>
            <person name="Sireger I.Z."/>
            <person name="Indrioko S."/>
            <person name="Kosugi Y."/>
            <person name="Izuno A."/>
            <person name="Isagi Y."/>
            <person name="Lee S.L."/>
            <person name="Shimizu K.K."/>
        </authorList>
    </citation>
    <scope>NUCLEOTIDE SEQUENCE [LARGE SCALE GENOMIC DNA]</scope>
    <source>
        <strain evidence="8">214</strain>
    </source>
</reference>
<evidence type="ECO:0000256" key="4">
    <source>
        <dbReference type="ARBA" id="ARBA00022723"/>
    </source>
</evidence>
<proteinExistence type="inferred from homology"/>
<protein>
    <recommendedName>
        <fullName evidence="10">Geranyl diphosphate synthase</fullName>
    </recommendedName>
</protein>
<comment type="caution">
    <text evidence="8">The sequence shown here is derived from an EMBL/GenBank/DDBJ whole genome shotgun (WGS) entry which is preliminary data.</text>
</comment>
<dbReference type="GO" id="GO:0006744">
    <property type="term" value="P:ubiquinone biosynthetic process"/>
    <property type="evidence" value="ECO:0007669"/>
    <property type="project" value="TreeGrafter"/>
</dbReference>
<keyword evidence="9" id="KW-1185">Reference proteome</keyword>
<keyword evidence="4" id="KW-0479">Metal-binding</keyword>
<dbReference type="InterPro" id="IPR000092">
    <property type="entry name" value="Polyprenyl_synt"/>
</dbReference>
<dbReference type="InterPro" id="IPR033749">
    <property type="entry name" value="Polyprenyl_synt_CS"/>
</dbReference>
<name>A0AAV5LJA7_9ROSI</name>
<keyword evidence="6" id="KW-0414">Isoprene biosynthesis</keyword>
<dbReference type="Pfam" id="PF00348">
    <property type="entry name" value="polyprenyl_synt"/>
    <property type="match status" value="1"/>
</dbReference>
<dbReference type="GO" id="GO:0046872">
    <property type="term" value="F:metal ion binding"/>
    <property type="evidence" value="ECO:0007669"/>
    <property type="project" value="UniProtKB-KW"/>
</dbReference>
<dbReference type="PROSITE" id="PS00444">
    <property type="entry name" value="POLYPRENYL_SYNTHASE_2"/>
    <property type="match status" value="1"/>
</dbReference>
<evidence type="ECO:0008006" key="10">
    <source>
        <dbReference type="Google" id="ProtNLM"/>
    </source>
</evidence>
<dbReference type="GO" id="GO:0008299">
    <property type="term" value="P:isoprenoid biosynthetic process"/>
    <property type="evidence" value="ECO:0007669"/>
    <property type="project" value="UniProtKB-KW"/>
</dbReference>
<dbReference type="Proteomes" id="UP001054252">
    <property type="component" value="Unassembled WGS sequence"/>
</dbReference>
<evidence type="ECO:0000256" key="2">
    <source>
        <dbReference type="ARBA" id="ARBA00006706"/>
    </source>
</evidence>
<dbReference type="PANTHER" id="PTHR12001:SF69">
    <property type="entry name" value="ALL TRANS-POLYPRENYL-DIPHOSPHATE SYNTHASE PDSS1"/>
    <property type="match status" value="1"/>
</dbReference>
<dbReference type="EMBL" id="BPVZ01000119">
    <property type="protein sequence ID" value="GKV36911.1"/>
    <property type="molecule type" value="Genomic_DNA"/>
</dbReference>
<dbReference type="CDD" id="cd00685">
    <property type="entry name" value="Trans_IPPS_HT"/>
    <property type="match status" value="1"/>
</dbReference>
<dbReference type="AlphaFoldDB" id="A0AAV5LJA7"/>
<dbReference type="InterPro" id="IPR008949">
    <property type="entry name" value="Isoprenoid_synthase_dom_sf"/>
</dbReference>
<dbReference type="SUPFAM" id="SSF48576">
    <property type="entry name" value="Terpenoid synthases"/>
    <property type="match status" value="1"/>
</dbReference>
<evidence type="ECO:0000256" key="7">
    <source>
        <dbReference type="RuleBase" id="RU004466"/>
    </source>
</evidence>
<comment type="cofactor">
    <cofactor evidence="1">
        <name>Mg(2+)</name>
        <dbReference type="ChEBI" id="CHEBI:18420"/>
    </cofactor>
</comment>
<organism evidence="8 9">
    <name type="scientific">Rubroshorea leprosula</name>
    <dbReference type="NCBI Taxonomy" id="152421"/>
    <lineage>
        <taxon>Eukaryota</taxon>
        <taxon>Viridiplantae</taxon>
        <taxon>Streptophyta</taxon>
        <taxon>Embryophyta</taxon>
        <taxon>Tracheophyta</taxon>
        <taxon>Spermatophyta</taxon>
        <taxon>Magnoliopsida</taxon>
        <taxon>eudicotyledons</taxon>
        <taxon>Gunneridae</taxon>
        <taxon>Pentapetalae</taxon>
        <taxon>rosids</taxon>
        <taxon>malvids</taxon>
        <taxon>Malvales</taxon>
        <taxon>Dipterocarpaceae</taxon>
        <taxon>Rubroshorea</taxon>
    </lineage>
</organism>
<evidence type="ECO:0000256" key="5">
    <source>
        <dbReference type="ARBA" id="ARBA00022842"/>
    </source>
</evidence>
<keyword evidence="5" id="KW-0460">Magnesium</keyword>
<evidence type="ECO:0000256" key="1">
    <source>
        <dbReference type="ARBA" id="ARBA00001946"/>
    </source>
</evidence>
<evidence type="ECO:0000256" key="6">
    <source>
        <dbReference type="ARBA" id="ARBA00023229"/>
    </source>
</evidence>
<gene>
    <name evidence="8" type="ORF">SLEP1_g44994</name>
</gene>
<keyword evidence="3 7" id="KW-0808">Transferase</keyword>
<dbReference type="PANTHER" id="PTHR12001">
    <property type="entry name" value="GERANYLGERANYL PYROPHOSPHATE SYNTHASE"/>
    <property type="match status" value="1"/>
</dbReference>
<dbReference type="GO" id="GO:1990234">
    <property type="term" value="C:transferase complex"/>
    <property type="evidence" value="ECO:0007669"/>
    <property type="project" value="TreeGrafter"/>
</dbReference>
<evidence type="ECO:0000313" key="9">
    <source>
        <dbReference type="Proteomes" id="UP001054252"/>
    </source>
</evidence>
<evidence type="ECO:0000313" key="8">
    <source>
        <dbReference type="EMBL" id="GKV36911.1"/>
    </source>
</evidence>
<evidence type="ECO:0000256" key="3">
    <source>
        <dbReference type="ARBA" id="ARBA00022679"/>
    </source>
</evidence>